<reference evidence="4" key="3">
    <citation type="journal article" date="2021" name="Int. J. Parasitol.">
        <title>Comparative analysis of gene expression between Babesia bovis blood stages and kinetes allowed by improved genome annotation.</title>
        <authorList>
            <person name="Ueti M.W."/>
            <person name="Johnson W.C."/>
            <person name="Kappmeyer L.S."/>
            <person name="Herndon D.R."/>
            <person name="Mousel M.R."/>
            <person name="Reif K.E."/>
            <person name="Taus N.S."/>
            <person name="Ifeonu O.O."/>
            <person name="Silva J.C."/>
            <person name="Suarez C.E."/>
            <person name="Brayton K.A."/>
        </authorList>
    </citation>
    <scope>NUCLEOTIDE SEQUENCE [LARGE SCALE GENOMIC DNA]</scope>
</reference>
<dbReference type="EMBL" id="AAXT01000002">
    <property type="protein sequence ID" value="EDO07116.1"/>
    <property type="molecule type" value="Genomic_DNA"/>
</dbReference>
<dbReference type="Proteomes" id="UP000002173">
    <property type="component" value="Unassembled WGS sequence"/>
</dbReference>
<organism evidence="3 4">
    <name type="scientific">Babesia bovis</name>
    <dbReference type="NCBI Taxonomy" id="5865"/>
    <lineage>
        <taxon>Eukaryota</taxon>
        <taxon>Sar</taxon>
        <taxon>Alveolata</taxon>
        <taxon>Apicomplexa</taxon>
        <taxon>Aconoidasida</taxon>
        <taxon>Piroplasmida</taxon>
        <taxon>Babesiidae</taxon>
        <taxon>Babesia</taxon>
    </lineage>
</organism>
<protein>
    <submittedName>
        <fullName evidence="3">Uncharacterized protein</fullName>
    </submittedName>
</protein>
<dbReference type="KEGG" id="bbo:BBOV_IV007620"/>
<feature type="compositionally biased region" description="Polar residues" evidence="1">
    <location>
        <begin position="108"/>
        <end position="124"/>
    </location>
</feature>
<feature type="compositionally biased region" description="Basic residues" evidence="1">
    <location>
        <begin position="74"/>
        <end position="106"/>
    </location>
</feature>
<feature type="compositionally biased region" description="Basic and acidic residues" evidence="1">
    <location>
        <begin position="62"/>
        <end position="73"/>
    </location>
</feature>
<feature type="region of interest" description="Disordered" evidence="1">
    <location>
        <begin position="330"/>
        <end position="357"/>
    </location>
</feature>
<proteinExistence type="predicted"/>
<dbReference type="VEuPathDB" id="PiroplasmaDB:BBOV_IV007620"/>
<evidence type="ECO:0000313" key="3">
    <source>
        <dbReference type="EMBL" id="EDO07116.1"/>
    </source>
</evidence>
<feature type="compositionally biased region" description="Basic and acidic residues" evidence="1">
    <location>
        <begin position="685"/>
        <end position="702"/>
    </location>
</feature>
<gene>
    <name evidence="3" type="ORF">BBOV_IV007620</name>
</gene>
<dbReference type="RefSeq" id="XP_001610684.1">
    <property type="nucleotide sequence ID" value="XM_001610634.1"/>
</dbReference>
<evidence type="ECO:0000256" key="2">
    <source>
        <dbReference type="SAM" id="SignalP"/>
    </source>
</evidence>
<dbReference type="InParanoid" id="A7ARE7"/>
<comment type="caution">
    <text evidence="3">The sequence shown here is derived from an EMBL/GenBank/DDBJ whole genome shotgun (WGS) entry which is preliminary data.</text>
</comment>
<keyword evidence="2" id="KW-0732">Signal</keyword>
<feature type="compositionally biased region" description="Polar residues" evidence="1">
    <location>
        <begin position="226"/>
        <end position="237"/>
    </location>
</feature>
<feature type="compositionally biased region" description="Basic and acidic residues" evidence="1">
    <location>
        <begin position="625"/>
        <end position="635"/>
    </location>
</feature>
<feature type="chain" id="PRO_5002706892" evidence="2">
    <location>
        <begin position="18"/>
        <end position="781"/>
    </location>
</feature>
<feature type="region of interest" description="Disordered" evidence="1">
    <location>
        <begin position="760"/>
        <end position="781"/>
    </location>
</feature>
<evidence type="ECO:0000313" key="4">
    <source>
        <dbReference type="Proteomes" id="UP000002173"/>
    </source>
</evidence>
<sequence length="781" mass="84850">MKGTVLLSLLLTIGLSAKIWILSAEIQNNPEPNNQAYDVSQQLNNVAEQRRQDLVASKKAKDKITRESVDAYKNKKRRSKQSKKSSKKSKKNNAKRYQKLYKKGYKQNRATDSTVPGKNNQNNKVFRVKKTVEIVIDAPKTNKPKSVSEQYNKNITREAVTEQDIIEAPKTTSGPITNIAYPSSNKDERLSEPTTAIPLVDDVDRSRTPSNDITKGNDEPVMTKSLGETPTNISRTAAESKVTPYVDDAVTTNAQSSTRIETDSASNPRDDKQYRANTPADFSNKEIPSVNNNGALPPKLLNNGNISSPPNNAVPSVVPKTKVDDTTIYTDVSTKDSEEEASTKYPYESYDDDKTQSSVVEKENVLGNVSTIGNVDGYQGDSDSVSNETLNNLKAAAAEQSAFKPSIEAPMMGTELSNTTADLQPSDLKPDNFVNYTTVKPPSPGGDSLNYPSNIEASYGNEAIDKNDFATEEGVTEEDLRGGLNAQFLETETTIDDDTEDPSPEKTAPEIPKTEEESKDVDDENQVEVAATNVPEKSEEPDELEEGASPRGLRAKGKGGNKKPKGKKPSKAKNASKKAAKKPKKAAKNSKKQKKPKPKKGKGAKANSGKNAKKAKKDKKKSKKDAKESEKKDMDNSTLGSTAVMVEPKSDSKYTDTVGELNSQGDGVQPLVENPTNSTDVVTNEADKQGEATKDLKGDKADTTTNEMLIKDEPVTDSLTATTSDAIGVEGSEVQSTMEPMDIGEEGDEEMIADEDLVEELPEDEGLDDVAAEDMEETSNL</sequence>
<evidence type="ECO:0000256" key="1">
    <source>
        <dbReference type="SAM" id="MobiDB-lite"/>
    </source>
</evidence>
<feature type="compositionally biased region" description="Basic and acidic residues" evidence="1">
    <location>
        <begin position="503"/>
        <end position="516"/>
    </location>
</feature>
<feature type="compositionally biased region" description="Polar residues" evidence="1">
    <location>
        <begin position="250"/>
        <end position="267"/>
    </location>
</feature>
<reference evidence="4" key="2">
    <citation type="journal article" date="2020" name="Data Brief">
        <title>Transcriptome dataset of Babesia bovis life stages within vertebrate and invertebrate hosts.</title>
        <authorList>
            <person name="Ueti M.W."/>
            <person name="Johnson W.C."/>
            <person name="Kappmeyer L.S."/>
            <person name="Herndon D.R."/>
            <person name="Mousel M.R."/>
            <person name="Reif K.E."/>
            <person name="Taus N.S."/>
            <person name="Ifeonu O.O."/>
            <person name="Silva J.C."/>
            <person name="Suarez C.E."/>
            <person name="Brayton K.A."/>
        </authorList>
    </citation>
    <scope>NUCLEOTIDE SEQUENCE [LARGE SCALE GENOMIC DNA]</scope>
</reference>
<feature type="compositionally biased region" description="Basic residues" evidence="1">
    <location>
        <begin position="611"/>
        <end position="624"/>
    </location>
</feature>
<dbReference type="GeneID" id="5478918"/>
<feature type="compositionally biased region" description="Basic residues" evidence="1">
    <location>
        <begin position="553"/>
        <end position="603"/>
    </location>
</feature>
<dbReference type="AlphaFoldDB" id="A7ARE7"/>
<feature type="compositionally biased region" description="Acidic residues" evidence="1">
    <location>
        <begin position="517"/>
        <end position="526"/>
    </location>
</feature>
<feature type="compositionally biased region" description="Acidic residues" evidence="1">
    <location>
        <begin position="493"/>
        <end position="502"/>
    </location>
</feature>
<dbReference type="OMA" id="HSGANET"/>
<feature type="signal peptide" evidence="2">
    <location>
        <begin position="1"/>
        <end position="17"/>
    </location>
</feature>
<feature type="region of interest" description="Disordered" evidence="1">
    <location>
        <begin position="176"/>
        <end position="318"/>
    </location>
</feature>
<feature type="region of interest" description="Disordered" evidence="1">
    <location>
        <begin position="472"/>
        <end position="740"/>
    </location>
</feature>
<keyword evidence="4" id="KW-1185">Reference proteome</keyword>
<reference evidence="3 4" key="1">
    <citation type="journal article" date="2007" name="PLoS Pathog.">
        <title>Genome sequence of Babesia bovis and comparative analysis of apicomplexan hemoprotozoa.</title>
        <authorList>
            <person name="Brayton K.A."/>
            <person name="Lau A.O.T."/>
            <person name="Herndon D.R."/>
            <person name="Hannick L."/>
            <person name="Kappmeyer L.S."/>
            <person name="Berens S.J."/>
            <person name="Bidwell S.L."/>
            <person name="Brown W.C."/>
            <person name="Crabtree J."/>
            <person name="Fadrosh D."/>
            <person name="Feldblum T."/>
            <person name="Forberger H.A."/>
            <person name="Haas B.J."/>
            <person name="Howell J.M."/>
            <person name="Khouri H."/>
            <person name="Koo H."/>
            <person name="Mann D.J."/>
            <person name="Norimine J."/>
            <person name="Paulsen I.T."/>
            <person name="Radune D."/>
            <person name="Ren Q."/>
            <person name="Smith R.K. Jr."/>
            <person name="Suarez C.E."/>
            <person name="White O."/>
            <person name="Wortman J.R."/>
            <person name="Knowles D.P. Jr."/>
            <person name="McElwain T.F."/>
            <person name="Nene V.M."/>
        </authorList>
    </citation>
    <scope>NUCLEOTIDE SEQUENCE [LARGE SCALE GENOMIC DNA]</scope>
    <source>
        <strain evidence="3">T2Bo</strain>
    </source>
</reference>
<feature type="compositionally biased region" description="Low complexity" evidence="1">
    <location>
        <begin position="305"/>
        <end position="318"/>
    </location>
</feature>
<feature type="region of interest" description="Disordered" evidence="1">
    <location>
        <begin position="49"/>
        <end position="126"/>
    </location>
</feature>
<accession>A7ARE7</accession>
<name>A7ARE7_BABBO</name>